<accession>A0AAV6ZU78</accession>
<dbReference type="EMBL" id="WNYA01000013">
    <property type="protein sequence ID" value="KAG8551042.1"/>
    <property type="molecule type" value="Genomic_DNA"/>
</dbReference>
<gene>
    <name evidence="1" type="ORF">GDO81_021915</name>
</gene>
<sequence length="79" mass="9118">MKTMSGWIIVMPFINSFRLIFSVSEKVTSLGCFHGLEVFFQVYGELFFLLCEFFTCRILDNCCSMVSVCSLSCSISMWR</sequence>
<proteinExistence type="predicted"/>
<comment type="caution">
    <text evidence="1">The sequence shown here is derived from an EMBL/GenBank/DDBJ whole genome shotgun (WGS) entry which is preliminary data.</text>
</comment>
<organism evidence="1 2">
    <name type="scientific">Engystomops pustulosus</name>
    <name type="common">Tungara frog</name>
    <name type="synonym">Physalaemus pustulosus</name>
    <dbReference type="NCBI Taxonomy" id="76066"/>
    <lineage>
        <taxon>Eukaryota</taxon>
        <taxon>Metazoa</taxon>
        <taxon>Chordata</taxon>
        <taxon>Craniata</taxon>
        <taxon>Vertebrata</taxon>
        <taxon>Euteleostomi</taxon>
        <taxon>Amphibia</taxon>
        <taxon>Batrachia</taxon>
        <taxon>Anura</taxon>
        <taxon>Neobatrachia</taxon>
        <taxon>Hyloidea</taxon>
        <taxon>Leptodactylidae</taxon>
        <taxon>Leiuperinae</taxon>
        <taxon>Engystomops</taxon>
    </lineage>
</organism>
<evidence type="ECO:0000313" key="2">
    <source>
        <dbReference type="Proteomes" id="UP000824782"/>
    </source>
</evidence>
<dbReference type="AlphaFoldDB" id="A0AAV6ZU78"/>
<reference evidence="1" key="1">
    <citation type="thesis" date="2020" institute="ProQuest LLC" country="789 East Eisenhower Parkway, Ann Arbor, MI, USA">
        <title>Comparative Genomics and Chromosome Evolution.</title>
        <authorList>
            <person name="Mudd A.B."/>
        </authorList>
    </citation>
    <scope>NUCLEOTIDE SEQUENCE</scope>
    <source>
        <strain evidence="1">237g6f4</strain>
        <tissue evidence="1">Blood</tissue>
    </source>
</reference>
<name>A0AAV6ZU78_ENGPU</name>
<keyword evidence="2" id="KW-1185">Reference proteome</keyword>
<protein>
    <submittedName>
        <fullName evidence="1">Uncharacterized protein</fullName>
    </submittedName>
</protein>
<evidence type="ECO:0000313" key="1">
    <source>
        <dbReference type="EMBL" id="KAG8551042.1"/>
    </source>
</evidence>
<dbReference type="Proteomes" id="UP000824782">
    <property type="component" value="Unassembled WGS sequence"/>
</dbReference>